<dbReference type="InterPro" id="IPR000210">
    <property type="entry name" value="BTB/POZ_dom"/>
</dbReference>
<dbReference type="VEuPathDB" id="AmoebaDB:NF0119160"/>
<dbReference type="Gene3D" id="1.25.40.420">
    <property type="match status" value="1"/>
</dbReference>
<evidence type="ECO:0000313" key="5">
    <source>
        <dbReference type="Proteomes" id="UP000444721"/>
    </source>
</evidence>
<dbReference type="OrthoDB" id="6262491at2759"/>
<feature type="repeat" description="WD" evidence="1">
    <location>
        <begin position="548"/>
        <end position="588"/>
    </location>
</feature>
<dbReference type="InterPro" id="IPR011333">
    <property type="entry name" value="SKP1/BTB/POZ_sf"/>
</dbReference>
<feature type="compositionally biased region" description="Polar residues" evidence="2">
    <location>
        <begin position="1"/>
        <end position="20"/>
    </location>
</feature>
<keyword evidence="1" id="KW-0853">WD repeat</keyword>
<comment type="caution">
    <text evidence="4">The sequence shown here is derived from an EMBL/GenBank/DDBJ whole genome shotgun (WGS) entry which is preliminary data.</text>
</comment>
<dbReference type="SUPFAM" id="SSF54695">
    <property type="entry name" value="POZ domain"/>
    <property type="match status" value="1"/>
</dbReference>
<dbReference type="PROSITE" id="PS50294">
    <property type="entry name" value="WD_REPEATS_REGION"/>
    <property type="match status" value="1"/>
</dbReference>
<dbReference type="VEuPathDB" id="AmoebaDB:NfTy_085800"/>
<name>A0A6A5BEA0_NAEFO</name>
<dbReference type="GeneID" id="68112076"/>
<feature type="region of interest" description="Disordered" evidence="2">
    <location>
        <begin position="371"/>
        <end position="409"/>
    </location>
</feature>
<sequence>MLQRNNSHVPDSNMMSDETQSGLLPSSSYSSLIQTGDMITIQVPVQGGLQKPSHSVGGSSSESGSCEVISKKSSTRNSTVAHASYYHLLYDCPEPVCPPDFVINIKLIDMNMAKVQIKVHKVFLAVESTYFRVLVNSDFSENQTSEVEFELTSIERDVFEQIILKYIYGERTLIIDKGLPYACTLCLAHYLQINALECQLLQQMTKTAKYTRQHLIYYSQLRDHTMLAINSSFLSQSLIAFGKDISKKKDEVINLPVEFFIWLVSLDNLNVSNEDEVYDLVNEYVEKNEHKLSTSNLSHIANNSSDTGGAGDSKNSIESVWMNVRVPFLSDQKVLDFMDNRRISTELKISLLRKRQVYAIYREKFKKKALASKQHQHQHPVPQPPQDGQVNASMSVETNNGSDSKPVTDITPSASVTAASLAEDLMIDLDDPQFIKRGNIVEYLITGSKGVIQIWDINNNECLSSFPTDSFVRCLALYERNYLLSGGHDKKIKKWNLRTNECELVLKGHTDYVLSFALVDDSLYSAGGVGDSTVKKWNLRTNQLEASLEGHQKAVLSLIAYSDLYVFSGGEDSTIRKWNVRTNKCELVITATAQSDDKLWCLAIYGDALFAGGSKGKIYQFNVNDGRLEKEWTAHENIVWCLLVHEDYLYSGSKDKVIRRWNLLQTPETVVSSDSQVAATNTPYVCDAVLKEHTDSVRSLNVYNNYLYSGGGDEKIVKWSLLSLTKESVMTAEEYICSALLA</sequence>
<feature type="domain" description="BTB" evidence="3">
    <location>
        <begin position="99"/>
        <end position="176"/>
    </location>
</feature>
<dbReference type="SUPFAM" id="SSF50978">
    <property type="entry name" value="WD40 repeat-like"/>
    <property type="match status" value="2"/>
</dbReference>
<dbReference type="PANTHER" id="PTHR19865">
    <property type="entry name" value="U3 SMALL NUCLEOLAR RNA INTERACTING PROTEIN 2"/>
    <property type="match status" value="1"/>
</dbReference>
<dbReference type="GO" id="GO:0032040">
    <property type="term" value="C:small-subunit processome"/>
    <property type="evidence" value="ECO:0007669"/>
    <property type="project" value="TreeGrafter"/>
</dbReference>
<dbReference type="Gene3D" id="2.130.10.10">
    <property type="entry name" value="YVTN repeat-like/Quinoprotein amine dehydrogenase"/>
    <property type="match status" value="2"/>
</dbReference>
<dbReference type="Gene3D" id="3.30.710.10">
    <property type="entry name" value="Potassium Channel Kv1.1, Chain A"/>
    <property type="match status" value="1"/>
</dbReference>
<dbReference type="Pfam" id="PF00400">
    <property type="entry name" value="WD40"/>
    <property type="match status" value="5"/>
</dbReference>
<dbReference type="VEuPathDB" id="AmoebaDB:FDP41_004858"/>
<dbReference type="EMBL" id="VFQX01000041">
    <property type="protein sequence ID" value="KAF0976183.1"/>
    <property type="molecule type" value="Genomic_DNA"/>
</dbReference>
<accession>A0A6A5BEA0</accession>
<dbReference type="AlphaFoldDB" id="A0A6A5BEA0"/>
<dbReference type="CDD" id="cd18186">
    <property type="entry name" value="BTB_POZ_ZBTB_KLHL-like"/>
    <property type="match status" value="1"/>
</dbReference>
<feature type="region of interest" description="Disordered" evidence="2">
    <location>
        <begin position="1"/>
        <end position="23"/>
    </location>
</feature>
<feature type="repeat" description="WD" evidence="1">
    <location>
        <begin position="506"/>
        <end position="547"/>
    </location>
</feature>
<organism evidence="4 5">
    <name type="scientific">Naegleria fowleri</name>
    <name type="common">Brain eating amoeba</name>
    <dbReference type="NCBI Taxonomy" id="5763"/>
    <lineage>
        <taxon>Eukaryota</taxon>
        <taxon>Discoba</taxon>
        <taxon>Heterolobosea</taxon>
        <taxon>Tetramitia</taxon>
        <taxon>Eutetramitia</taxon>
        <taxon>Vahlkampfiidae</taxon>
        <taxon>Naegleria</taxon>
    </lineage>
</organism>
<dbReference type="InterPro" id="IPR001680">
    <property type="entry name" value="WD40_rpt"/>
</dbReference>
<dbReference type="RefSeq" id="XP_044560896.1">
    <property type="nucleotide sequence ID" value="XM_044708318.1"/>
</dbReference>
<keyword evidence="5" id="KW-1185">Reference proteome</keyword>
<dbReference type="InterPro" id="IPR036322">
    <property type="entry name" value="WD40_repeat_dom_sf"/>
</dbReference>
<evidence type="ECO:0000313" key="4">
    <source>
        <dbReference type="EMBL" id="KAF0976183.1"/>
    </source>
</evidence>
<dbReference type="InterPro" id="IPR039241">
    <property type="entry name" value="Rrp9-like"/>
</dbReference>
<dbReference type="PROSITE" id="PS50097">
    <property type="entry name" value="BTB"/>
    <property type="match status" value="1"/>
</dbReference>
<dbReference type="InterPro" id="IPR015943">
    <property type="entry name" value="WD40/YVTN_repeat-like_dom_sf"/>
</dbReference>
<dbReference type="CDD" id="cd00200">
    <property type="entry name" value="WD40"/>
    <property type="match status" value="1"/>
</dbReference>
<dbReference type="SMART" id="SM00320">
    <property type="entry name" value="WD40"/>
    <property type="match status" value="7"/>
</dbReference>
<dbReference type="Proteomes" id="UP000444721">
    <property type="component" value="Unassembled WGS sequence"/>
</dbReference>
<gene>
    <name evidence="4" type="ORF">FDP41_004858</name>
</gene>
<dbReference type="GO" id="GO:0034511">
    <property type="term" value="F:U3 snoRNA binding"/>
    <property type="evidence" value="ECO:0007669"/>
    <property type="project" value="InterPro"/>
</dbReference>
<reference evidence="4 5" key="1">
    <citation type="journal article" date="2019" name="Sci. Rep.">
        <title>Nanopore sequencing improves the draft genome of the human pathogenic amoeba Naegleria fowleri.</title>
        <authorList>
            <person name="Liechti N."/>
            <person name="Schurch N."/>
            <person name="Bruggmann R."/>
            <person name="Wittwer M."/>
        </authorList>
    </citation>
    <scope>NUCLEOTIDE SEQUENCE [LARGE SCALE GENOMIC DNA]</scope>
    <source>
        <strain evidence="4 5">ATCC 30894</strain>
    </source>
</reference>
<evidence type="ECO:0000256" key="2">
    <source>
        <dbReference type="SAM" id="MobiDB-lite"/>
    </source>
</evidence>
<dbReference type="PROSITE" id="PS50082">
    <property type="entry name" value="WD_REPEATS_2"/>
    <property type="match status" value="3"/>
</dbReference>
<dbReference type="SMART" id="SM00225">
    <property type="entry name" value="BTB"/>
    <property type="match status" value="1"/>
</dbReference>
<evidence type="ECO:0000256" key="1">
    <source>
        <dbReference type="PROSITE-ProRule" id="PRU00221"/>
    </source>
</evidence>
<protein>
    <recommendedName>
        <fullName evidence="3">BTB domain-containing protein</fullName>
    </recommendedName>
</protein>
<proteinExistence type="predicted"/>
<evidence type="ECO:0000259" key="3">
    <source>
        <dbReference type="PROSITE" id="PS50097"/>
    </source>
</evidence>
<dbReference type="PANTHER" id="PTHR19865:SF2">
    <property type="entry name" value="F-BOX AND WD REPEAT DOMAIN-CONTAINING 11-A"/>
    <property type="match status" value="1"/>
</dbReference>
<feature type="repeat" description="WD" evidence="1">
    <location>
        <begin position="632"/>
        <end position="663"/>
    </location>
</feature>
<feature type="compositionally biased region" description="Polar residues" evidence="2">
    <location>
        <begin position="388"/>
        <end position="409"/>
    </location>
</feature>
<dbReference type="Pfam" id="PF00651">
    <property type="entry name" value="BTB"/>
    <property type="match status" value="1"/>
</dbReference>
<dbReference type="OMA" id="KWNLRTN"/>